<keyword evidence="2" id="KW-1185">Reference proteome</keyword>
<dbReference type="EMBL" id="CM004391">
    <property type="protein sequence ID" value="KAG8654105.1"/>
    <property type="molecule type" value="Genomic_DNA"/>
</dbReference>
<evidence type="ECO:0000313" key="1">
    <source>
        <dbReference type="EMBL" id="KAG8654105.1"/>
    </source>
</evidence>
<accession>A0ACB7HPA3</accession>
<proteinExistence type="predicted"/>
<gene>
    <name evidence="1" type="ORF">MANES_05G101450v8</name>
</gene>
<evidence type="ECO:0000313" key="2">
    <source>
        <dbReference type="Proteomes" id="UP000091857"/>
    </source>
</evidence>
<reference evidence="2" key="1">
    <citation type="journal article" date="2016" name="Nat. Biotechnol.">
        <title>Sequencing wild and cultivated cassava and related species reveals extensive interspecific hybridization and genetic diversity.</title>
        <authorList>
            <person name="Bredeson J.V."/>
            <person name="Lyons J.B."/>
            <person name="Prochnik S.E."/>
            <person name="Wu G.A."/>
            <person name="Ha C.M."/>
            <person name="Edsinger-Gonzales E."/>
            <person name="Grimwood J."/>
            <person name="Schmutz J."/>
            <person name="Rabbi I.Y."/>
            <person name="Egesi C."/>
            <person name="Nauluvula P."/>
            <person name="Lebot V."/>
            <person name="Ndunguru J."/>
            <person name="Mkamilo G."/>
            <person name="Bart R.S."/>
            <person name="Setter T.L."/>
            <person name="Gleadow R.M."/>
            <person name="Kulakow P."/>
            <person name="Ferguson M.E."/>
            <person name="Rounsley S."/>
            <person name="Rokhsar D.S."/>
        </authorList>
    </citation>
    <scope>NUCLEOTIDE SEQUENCE [LARGE SCALE GENOMIC DNA]</scope>
    <source>
        <strain evidence="2">cv. AM560-2</strain>
    </source>
</reference>
<comment type="caution">
    <text evidence="1">The sequence shown here is derived from an EMBL/GenBank/DDBJ whole genome shotgun (WGS) entry which is preliminary data.</text>
</comment>
<dbReference type="Proteomes" id="UP000091857">
    <property type="component" value="Chromosome 5"/>
</dbReference>
<name>A0ACB7HPA3_MANES</name>
<organism evidence="1 2">
    <name type="scientific">Manihot esculenta</name>
    <name type="common">Cassava</name>
    <name type="synonym">Jatropha manihot</name>
    <dbReference type="NCBI Taxonomy" id="3983"/>
    <lineage>
        <taxon>Eukaryota</taxon>
        <taxon>Viridiplantae</taxon>
        <taxon>Streptophyta</taxon>
        <taxon>Embryophyta</taxon>
        <taxon>Tracheophyta</taxon>
        <taxon>Spermatophyta</taxon>
        <taxon>Magnoliopsida</taxon>
        <taxon>eudicotyledons</taxon>
        <taxon>Gunneridae</taxon>
        <taxon>Pentapetalae</taxon>
        <taxon>rosids</taxon>
        <taxon>fabids</taxon>
        <taxon>Malpighiales</taxon>
        <taxon>Euphorbiaceae</taxon>
        <taxon>Crotonoideae</taxon>
        <taxon>Manihoteae</taxon>
        <taxon>Manihot</taxon>
    </lineage>
</organism>
<sequence length="39" mass="4496">MIRYVLSKSKSYLWPSQVSMNISEAVNSTSDDVEKDEEE</sequence>
<protein>
    <submittedName>
        <fullName evidence="1">Uncharacterized protein</fullName>
    </submittedName>
</protein>